<feature type="signal peptide" evidence="1">
    <location>
        <begin position="1"/>
        <end position="26"/>
    </location>
</feature>
<name>A0A4Q7YWS8_9BACT</name>
<dbReference type="Pfam" id="PF01425">
    <property type="entry name" value="Amidase"/>
    <property type="match status" value="1"/>
</dbReference>
<sequence length="550" mass="59539">MRRGNWIRVVCAIAVLAGSTTLTARAAAGTPGATMDRDLMEIEVPKLEAFYAARKYTVTQVTEWYLDRIGRYDGTYRAMLHVDREGALRRAAEEDAEPRGTKHGRLWGVPVLIKANTSVKGLVTSAGWEGYLKSGEELVAPRDAAVVTQLRQAGAVILGQTNMPDFAASDTNLSTAGGRTGDAYDVRYSPGGSSGGTATGLAANFAVLGTGTDTANSIRQPAANNSLVGFLPTRGLTSIAGIQPLDWLRDNTGPLARDVTSAAIALEVMQAEDPLDKWTEGATKKAEARPYTGYLKKNALKGKRFGVPWFVLEGSPSVYGKEPDAPANHGAVSPETRAAFMKAVEQLKAAGATVVIDKEILPESFFVAVRSVNTRPYRREGVDNFLRDFGPPQYHSVAEYEKATGDKFPAYMIGGTKTGKDVMPQRLLESDPEAEANYYGPQRKALDQYEEARKRWKLDGFVYPALQIPTYDETVPGASKAGPYSETGWVNRIGVPAVSVPGGFYANGLPFGLEISGVRWRDGDLLGYAYAYEQATHNRRLPKLVEGARN</sequence>
<dbReference type="InterPro" id="IPR020556">
    <property type="entry name" value="Amidase_CS"/>
</dbReference>
<keyword evidence="3" id="KW-0808">Transferase</keyword>
<gene>
    <name evidence="3" type="ORF">BDD14_3845</name>
</gene>
<keyword evidence="1" id="KW-0732">Signal</keyword>
<dbReference type="Gene3D" id="3.90.1300.10">
    <property type="entry name" value="Amidase signature (AS) domain"/>
    <property type="match status" value="1"/>
</dbReference>
<dbReference type="PANTHER" id="PTHR42678">
    <property type="entry name" value="AMIDASE"/>
    <property type="match status" value="1"/>
</dbReference>
<dbReference type="InterPro" id="IPR023631">
    <property type="entry name" value="Amidase_dom"/>
</dbReference>
<dbReference type="SUPFAM" id="SSF75304">
    <property type="entry name" value="Amidase signature (AS) enzymes"/>
    <property type="match status" value="1"/>
</dbReference>
<reference evidence="3 4" key="1">
    <citation type="submission" date="2019-02" db="EMBL/GenBank/DDBJ databases">
        <title>Genomic Encyclopedia of Archaeal and Bacterial Type Strains, Phase II (KMG-II): from individual species to whole genera.</title>
        <authorList>
            <person name="Goeker M."/>
        </authorList>
    </citation>
    <scope>NUCLEOTIDE SEQUENCE [LARGE SCALE GENOMIC DNA]</scope>
    <source>
        <strain evidence="3 4">DSM 18101</strain>
    </source>
</reference>
<proteinExistence type="predicted"/>
<feature type="chain" id="PRO_5020928410" evidence="1">
    <location>
        <begin position="27"/>
        <end position="550"/>
    </location>
</feature>
<evidence type="ECO:0000259" key="2">
    <source>
        <dbReference type="Pfam" id="PF01425"/>
    </source>
</evidence>
<dbReference type="Proteomes" id="UP000292958">
    <property type="component" value="Unassembled WGS sequence"/>
</dbReference>
<feature type="domain" description="Amidase" evidence="2">
    <location>
        <begin position="61"/>
        <end position="526"/>
    </location>
</feature>
<organism evidence="3 4">
    <name type="scientific">Edaphobacter modestus</name>
    <dbReference type="NCBI Taxonomy" id="388466"/>
    <lineage>
        <taxon>Bacteria</taxon>
        <taxon>Pseudomonadati</taxon>
        <taxon>Acidobacteriota</taxon>
        <taxon>Terriglobia</taxon>
        <taxon>Terriglobales</taxon>
        <taxon>Acidobacteriaceae</taxon>
        <taxon>Edaphobacter</taxon>
    </lineage>
</organism>
<dbReference type="GO" id="GO:0016740">
    <property type="term" value="F:transferase activity"/>
    <property type="evidence" value="ECO:0007669"/>
    <property type="project" value="UniProtKB-KW"/>
</dbReference>
<dbReference type="InterPro" id="IPR036928">
    <property type="entry name" value="AS_sf"/>
</dbReference>
<keyword evidence="4" id="KW-1185">Reference proteome</keyword>
<evidence type="ECO:0000313" key="3">
    <source>
        <dbReference type="EMBL" id="RZU42287.1"/>
    </source>
</evidence>
<accession>A0A4Q7YWS8</accession>
<protein>
    <submittedName>
        <fullName evidence="3">Aspartyl-tRNA(Asn)/glutamyl-tRNA(Gln) amidotransferase subunit A</fullName>
    </submittedName>
</protein>
<dbReference type="PANTHER" id="PTHR42678:SF34">
    <property type="entry name" value="OS04G0183300 PROTEIN"/>
    <property type="match status" value="1"/>
</dbReference>
<evidence type="ECO:0000256" key="1">
    <source>
        <dbReference type="SAM" id="SignalP"/>
    </source>
</evidence>
<dbReference type="PROSITE" id="PS00571">
    <property type="entry name" value="AMIDASES"/>
    <property type="match status" value="1"/>
</dbReference>
<evidence type="ECO:0000313" key="4">
    <source>
        <dbReference type="Proteomes" id="UP000292958"/>
    </source>
</evidence>
<comment type="caution">
    <text evidence="3">The sequence shown here is derived from an EMBL/GenBank/DDBJ whole genome shotgun (WGS) entry which is preliminary data.</text>
</comment>
<dbReference type="AlphaFoldDB" id="A0A4Q7YWS8"/>
<dbReference type="RefSeq" id="WP_242618040.1">
    <property type="nucleotide sequence ID" value="NZ_SHKW01000001.1"/>
</dbReference>
<dbReference type="EMBL" id="SHKW01000001">
    <property type="protein sequence ID" value="RZU42287.1"/>
    <property type="molecule type" value="Genomic_DNA"/>
</dbReference>